<evidence type="ECO:0000256" key="1">
    <source>
        <dbReference type="ARBA" id="ARBA00022723"/>
    </source>
</evidence>
<dbReference type="PROSITE" id="PS50089">
    <property type="entry name" value="ZF_RING_2"/>
    <property type="match status" value="1"/>
</dbReference>
<dbReference type="Gene3D" id="3.30.40.10">
    <property type="entry name" value="Zinc/RING finger domain, C3HC4 (zinc finger)"/>
    <property type="match status" value="1"/>
</dbReference>
<dbReference type="InParanoid" id="A0A6J2X3I0"/>
<gene>
    <name evidence="7" type="primary">LOC115874674</name>
</gene>
<keyword evidence="2 4" id="KW-0863">Zinc-finger</keyword>
<dbReference type="Pfam" id="PF10551">
    <property type="entry name" value="MULE"/>
    <property type="match status" value="1"/>
</dbReference>
<dbReference type="KEGG" id="soy:115874674"/>
<dbReference type="GeneID" id="115874674"/>
<evidence type="ECO:0000256" key="4">
    <source>
        <dbReference type="PROSITE-ProRule" id="PRU00175"/>
    </source>
</evidence>
<dbReference type="InterPro" id="IPR018289">
    <property type="entry name" value="MULE_transposase_dom"/>
</dbReference>
<feature type="domain" description="RING-type" evidence="5">
    <location>
        <begin position="642"/>
        <end position="680"/>
    </location>
</feature>
<reference evidence="7" key="1">
    <citation type="submission" date="2025-08" db="UniProtKB">
        <authorList>
            <consortium name="RefSeq"/>
        </authorList>
    </citation>
    <scope>IDENTIFICATION</scope>
    <source>
        <tissue evidence="7">Gonads</tissue>
    </source>
</reference>
<dbReference type="Proteomes" id="UP000504635">
    <property type="component" value="Unplaced"/>
</dbReference>
<keyword evidence="1" id="KW-0479">Metal-binding</keyword>
<protein>
    <submittedName>
        <fullName evidence="7">Uncharacterized protein LOC115874674</fullName>
    </submittedName>
</protein>
<evidence type="ECO:0000256" key="3">
    <source>
        <dbReference type="ARBA" id="ARBA00022833"/>
    </source>
</evidence>
<evidence type="ECO:0000313" key="7">
    <source>
        <dbReference type="RefSeq" id="XP_030745753.1"/>
    </source>
</evidence>
<dbReference type="Pfam" id="PF04500">
    <property type="entry name" value="FLYWCH"/>
    <property type="match status" value="1"/>
</dbReference>
<sequence length="693" mass="79923">MENRNRNRNETVFHDGFMYYTSKRSNGIRYVRCTKYPQTRCQATGTVDENGLFTVKKGHHNHHAMDDQIEGRNFKRILMEACFREKGDLKSIYDRLAMGNVEGALVVPYNSVRSSMQRWRRSTRPRIPVDLEDLSRVLETGEWPRYSQCNEGLFFSGLVRADGHSALIFGNEQFVGNFRESQYTFIDGTFKAVPRRPGFSQILTIFAICMDHAFPIFHIFMERRTRPLYDAIFTYLSGTFDGFRNKTIITDYESALVASLRALYPDASLKGCFFHFCQALLRQAKTLGVLRQIRGHINGRKLLRKYYALALLPVAMVEEAFNSLQGNNGELDNIFREFHNYVRRQWIQRDTPGHFSVFRQQHRTNNVMESYHRRLNSRLVRHPGIWDLMENLIEIQNIAILELEQLERQGRVFRVATRNIVFNTRLNEAWDKLEDGRFTIGDFLRQAVHFVANLDEYLEVQHEEDDAPADIPIPAPQAQPVLPLHVPVQNDPPPLIFFQPQGLQGAPVPQPNVPQPPPLIFNAPLNLPVPEHPPNPVLQPPPLIFFNAPPNPPEPAHPPNPVLHPPPLIFLNAPPNPPAPEHPPNLAPIPDYDFPEVDMLFDQLTEEEDRLFEENPRPQRHWEPRIPAVAFEEDSMDSVLRCNICYLNKVQYVMTDCGHASCTTCTDTLFNVQAKCGICRMELRKEPCPIFFN</sequence>
<dbReference type="Gene3D" id="2.20.25.240">
    <property type="match status" value="1"/>
</dbReference>
<dbReference type="Pfam" id="PF13920">
    <property type="entry name" value="zf-C3HC4_3"/>
    <property type="match status" value="1"/>
</dbReference>
<proteinExistence type="predicted"/>
<organism evidence="6 7">
    <name type="scientific">Sitophilus oryzae</name>
    <name type="common">Rice weevil</name>
    <name type="synonym">Curculio oryzae</name>
    <dbReference type="NCBI Taxonomy" id="7048"/>
    <lineage>
        <taxon>Eukaryota</taxon>
        <taxon>Metazoa</taxon>
        <taxon>Ecdysozoa</taxon>
        <taxon>Arthropoda</taxon>
        <taxon>Hexapoda</taxon>
        <taxon>Insecta</taxon>
        <taxon>Pterygota</taxon>
        <taxon>Neoptera</taxon>
        <taxon>Endopterygota</taxon>
        <taxon>Coleoptera</taxon>
        <taxon>Polyphaga</taxon>
        <taxon>Cucujiformia</taxon>
        <taxon>Curculionidae</taxon>
        <taxon>Dryophthorinae</taxon>
        <taxon>Sitophilus</taxon>
    </lineage>
</organism>
<dbReference type="RefSeq" id="XP_030745753.1">
    <property type="nucleotide sequence ID" value="XM_030889893.1"/>
</dbReference>
<evidence type="ECO:0000313" key="6">
    <source>
        <dbReference type="Proteomes" id="UP000504635"/>
    </source>
</evidence>
<dbReference type="InterPro" id="IPR001841">
    <property type="entry name" value="Znf_RING"/>
</dbReference>
<dbReference type="InterPro" id="IPR013083">
    <property type="entry name" value="Znf_RING/FYVE/PHD"/>
</dbReference>
<keyword evidence="6" id="KW-1185">Reference proteome</keyword>
<dbReference type="OrthoDB" id="10029846at2759"/>
<name>A0A6J2X3I0_SITOR</name>
<dbReference type="AlphaFoldDB" id="A0A6J2X3I0"/>
<evidence type="ECO:0000256" key="2">
    <source>
        <dbReference type="ARBA" id="ARBA00022771"/>
    </source>
</evidence>
<evidence type="ECO:0000259" key="5">
    <source>
        <dbReference type="PROSITE" id="PS50089"/>
    </source>
</evidence>
<accession>A0A6J2X3I0</accession>
<dbReference type="InterPro" id="IPR007588">
    <property type="entry name" value="Znf_FLYWCH"/>
</dbReference>
<keyword evidence="3" id="KW-0862">Zinc</keyword>
<dbReference type="SUPFAM" id="SSF57850">
    <property type="entry name" value="RING/U-box"/>
    <property type="match status" value="1"/>
</dbReference>
<dbReference type="GO" id="GO:0008270">
    <property type="term" value="F:zinc ion binding"/>
    <property type="evidence" value="ECO:0007669"/>
    <property type="project" value="UniProtKB-KW"/>
</dbReference>